<dbReference type="RefSeq" id="WP_003274340.1">
    <property type="nucleotide sequence ID" value="NZ_JARUBT010000017.1"/>
</dbReference>
<gene>
    <name evidence="1" type="ORF">CAB88_31930</name>
</gene>
<dbReference type="AlphaFoldDB" id="A0A1W6WYL8"/>
<accession>A0A1W6WYL8</accession>
<proteinExistence type="predicted"/>
<dbReference type="EMBL" id="CP021063">
    <property type="protein sequence ID" value="ARP61621.1"/>
    <property type="molecule type" value="Genomic_DNA"/>
</dbReference>
<name>A0A1W6WYL8_BACTU</name>
<keyword evidence="2" id="KW-1185">Reference proteome</keyword>
<keyword evidence="1" id="KW-0614">Plasmid</keyword>
<evidence type="ECO:0000313" key="1">
    <source>
        <dbReference type="EMBL" id="ARP61621.1"/>
    </source>
</evidence>
<reference evidence="1 2" key="1">
    <citation type="submission" date="2017-04" db="EMBL/GenBank/DDBJ databases">
        <title>Complete Genome Sequence of Bacillus thuringiensis type Strain ATCC 10792.</title>
        <authorList>
            <person name="Oh D.-H."/>
            <person name="Park B.-J."/>
            <person name="Shuai W."/>
            <person name="Chelliah R."/>
        </authorList>
    </citation>
    <scope>NUCLEOTIDE SEQUENCE [LARGE SCALE GENOMIC DNA]</scope>
    <source>
        <strain evidence="1 2">ATCC 10792</strain>
        <plasmid evidence="1 2">poh2</plasmid>
    </source>
</reference>
<organism evidence="1 2">
    <name type="scientific">Bacillus thuringiensis</name>
    <dbReference type="NCBI Taxonomy" id="1428"/>
    <lineage>
        <taxon>Bacteria</taxon>
        <taxon>Bacillati</taxon>
        <taxon>Bacillota</taxon>
        <taxon>Bacilli</taxon>
        <taxon>Bacillales</taxon>
        <taxon>Bacillaceae</taxon>
        <taxon>Bacillus</taxon>
        <taxon>Bacillus cereus group</taxon>
    </lineage>
</organism>
<evidence type="ECO:0000313" key="2">
    <source>
        <dbReference type="Proteomes" id="UP000194143"/>
    </source>
</evidence>
<sequence>MKIDVEGEKAMYTGLRVKVTVKKEFHQMINEINNEESDFCDYVDQFSFLANFVKLKRSELIPSGITAYMPTGWEIGEYPKEQATDGFERQFNTITGLWAFQCCLKNYNDVVEHFLTDVLANIIQSSQHIETKNEEEDASKLFEYVNGEIVKV</sequence>
<dbReference type="Proteomes" id="UP000194143">
    <property type="component" value="Plasmid poh2"/>
</dbReference>
<geneLocation type="plasmid" evidence="1 2">
    <name>poh2</name>
</geneLocation>
<protein>
    <submittedName>
        <fullName evidence="1">Uncharacterized protein</fullName>
    </submittedName>
</protein>